<reference evidence="1 2" key="1">
    <citation type="submission" date="2023-12" db="EMBL/GenBank/DDBJ databases">
        <title>the genome sequence of Hyalangium sp. s54d21.</title>
        <authorList>
            <person name="Zhang X."/>
        </authorList>
    </citation>
    <scope>NUCLEOTIDE SEQUENCE [LARGE SCALE GENOMIC DNA]</scope>
    <source>
        <strain evidence="2">s54d21</strain>
    </source>
</reference>
<proteinExistence type="predicted"/>
<comment type="caution">
    <text evidence="1">The sequence shown here is derived from an EMBL/GenBank/DDBJ whole genome shotgun (WGS) entry which is preliminary data.</text>
</comment>
<organism evidence="1 2">
    <name type="scientific">Hyalangium rubrum</name>
    <dbReference type="NCBI Taxonomy" id="3103134"/>
    <lineage>
        <taxon>Bacteria</taxon>
        <taxon>Pseudomonadati</taxon>
        <taxon>Myxococcota</taxon>
        <taxon>Myxococcia</taxon>
        <taxon>Myxococcales</taxon>
        <taxon>Cystobacterineae</taxon>
        <taxon>Archangiaceae</taxon>
        <taxon>Hyalangium</taxon>
    </lineage>
</organism>
<dbReference type="RefSeq" id="WP_321546199.1">
    <property type="nucleotide sequence ID" value="NZ_JAXIVS010000004.1"/>
</dbReference>
<name>A0ABU5H2G2_9BACT</name>
<evidence type="ECO:0000313" key="2">
    <source>
        <dbReference type="Proteomes" id="UP001291309"/>
    </source>
</evidence>
<evidence type="ECO:0000313" key="1">
    <source>
        <dbReference type="EMBL" id="MDY7227476.1"/>
    </source>
</evidence>
<keyword evidence="2" id="KW-1185">Reference proteome</keyword>
<protein>
    <submittedName>
        <fullName evidence="1">Uncharacterized protein</fullName>
    </submittedName>
</protein>
<dbReference type="EMBL" id="JAXIVS010000004">
    <property type="protein sequence ID" value="MDY7227476.1"/>
    <property type="molecule type" value="Genomic_DNA"/>
</dbReference>
<sequence length="49" mass="5518">MRLARVDDDVRLKSASQLDALALPQQRFHLLSGKVLRATCGWVDAIARR</sequence>
<accession>A0ABU5H2G2</accession>
<gene>
    <name evidence="1" type="ORF">SYV04_13775</name>
</gene>
<dbReference type="Proteomes" id="UP001291309">
    <property type="component" value="Unassembled WGS sequence"/>
</dbReference>